<reference evidence="4" key="1">
    <citation type="journal article" date="2019" name="Int. J. Syst. Evol. Microbiol.">
        <title>The Global Catalogue of Microorganisms (GCM) 10K type strain sequencing project: providing services to taxonomists for standard genome sequencing and annotation.</title>
        <authorList>
            <consortium name="The Broad Institute Genomics Platform"/>
            <consortium name="The Broad Institute Genome Sequencing Center for Infectious Disease"/>
            <person name="Wu L."/>
            <person name="Ma J."/>
        </authorList>
    </citation>
    <scope>NUCLEOTIDE SEQUENCE [LARGE SCALE GENOMIC DNA]</scope>
    <source>
        <strain evidence="4">KCTC 32998</strain>
    </source>
</reference>
<protein>
    <recommendedName>
        <fullName evidence="2">RiboL-PSP-HEPN domain-containing protein</fullName>
    </recommendedName>
</protein>
<evidence type="ECO:0000313" key="4">
    <source>
        <dbReference type="Proteomes" id="UP000646745"/>
    </source>
</evidence>
<comment type="caution">
    <text evidence="3">The sequence shown here is derived from an EMBL/GenBank/DDBJ whole genome shotgun (WGS) entry which is preliminary data.</text>
</comment>
<dbReference type="EMBL" id="BMZI01000007">
    <property type="protein sequence ID" value="GHB30370.1"/>
    <property type="molecule type" value="Genomic_DNA"/>
</dbReference>
<dbReference type="Pfam" id="PF18735">
    <property type="entry name" value="HEPN_RiboL-PSP"/>
    <property type="match status" value="1"/>
</dbReference>
<evidence type="ECO:0000256" key="1">
    <source>
        <dbReference type="SAM" id="MobiDB-lite"/>
    </source>
</evidence>
<dbReference type="RefSeq" id="WP_189445673.1">
    <property type="nucleotide sequence ID" value="NZ_BMZI01000007.1"/>
</dbReference>
<gene>
    <name evidence="3" type="ORF">GCM10009038_31430</name>
</gene>
<organism evidence="3 4">
    <name type="scientific">Salinicola rhizosphaerae</name>
    <dbReference type="NCBI Taxonomy" id="1443141"/>
    <lineage>
        <taxon>Bacteria</taxon>
        <taxon>Pseudomonadati</taxon>
        <taxon>Pseudomonadota</taxon>
        <taxon>Gammaproteobacteria</taxon>
        <taxon>Oceanospirillales</taxon>
        <taxon>Halomonadaceae</taxon>
        <taxon>Salinicola</taxon>
    </lineage>
</organism>
<feature type="region of interest" description="Disordered" evidence="1">
    <location>
        <begin position="177"/>
        <end position="196"/>
    </location>
</feature>
<proteinExistence type="predicted"/>
<feature type="compositionally biased region" description="Basic and acidic residues" evidence="1">
    <location>
        <begin position="177"/>
        <end position="187"/>
    </location>
</feature>
<evidence type="ECO:0000313" key="3">
    <source>
        <dbReference type="EMBL" id="GHB30370.1"/>
    </source>
</evidence>
<dbReference type="Proteomes" id="UP000646745">
    <property type="component" value="Unassembled WGS sequence"/>
</dbReference>
<name>A0ABQ3E975_9GAMM</name>
<dbReference type="InterPro" id="IPR041519">
    <property type="entry name" value="HEPN_RiboL-PSP"/>
</dbReference>
<keyword evidence="4" id="KW-1185">Reference proteome</keyword>
<accession>A0ABQ3E975</accession>
<evidence type="ECO:0000259" key="2">
    <source>
        <dbReference type="Pfam" id="PF18735"/>
    </source>
</evidence>
<sequence length="220" mass="24786">MSNYQKFQDSIAAADQLVDMYKELRRSRDIGARGRLDEANSDLLWLPRSAVVASLSALDSYIHGVLYEKIPEKMRNNEVSTSLANAMSSIIPIKNADGFKKALPMISSSSSIEALTKKLESETLSFLSYQAPEKIIKGYSLIGHDNIFDELSKIWQGPRSTEKELKDKLEGYVKRRNQIAHEGDRESNGSPRPMQPAYANDCKTFIESLAARLDRIVYLH</sequence>
<feature type="domain" description="RiboL-PSP-HEPN" evidence="2">
    <location>
        <begin position="39"/>
        <end position="209"/>
    </location>
</feature>